<evidence type="ECO:0000313" key="2">
    <source>
        <dbReference type="EnsemblMetazoa" id="tetur05g06690.1"/>
    </source>
</evidence>
<keyword evidence="1" id="KW-0812">Transmembrane</keyword>
<dbReference type="Proteomes" id="UP000015104">
    <property type="component" value="Unassembled WGS sequence"/>
</dbReference>
<keyword evidence="3" id="KW-1185">Reference proteome</keyword>
<reference evidence="3" key="1">
    <citation type="submission" date="2011-08" db="EMBL/GenBank/DDBJ databases">
        <authorList>
            <person name="Rombauts S."/>
        </authorList>
    </citation>
    <scope>NUCLEOTIDE SEQUENCE</scope>
    <source>
        <strain evidence="3">London</strain>
    </source>
</reference>
<protein>
    <submittedName>
        <fullName evidence="2">Uncharacterized protein</fullName>
    </submittedName>
</protein>
<evidence type="ECO:0000256" key="1">
    <source>
        <dbReference type="SAM" id="Phobius"/>
    </source>
</evidence>
<dbReference type="EMBL" id="CAEY01001590">
    <property type="status" value="NOT_ANNOTATED_CDS"/>
    <property type="molecule type" value="Genomic_DNA"/>
</dbReference>
<name>T1K5L6_TETUR</name>
<keyword evidence="1" id="KW-0472">Membrane</keyword>
<evidence type="ECO:0000313" key="3">
    <source>
        <dbReference type="Proteomes" id="UP000015104"/>
    </source>
</evidence>
<proteinExistence type="predicted"/>
<dbReference type="EnsemblMetazoa" id="tetur05g06690.1">
    <property type="protein sequence ID" value="tetur05g06690.1"/>
    <property type="gene ID" value="tetur05g06690"/>
</dbReference>
<dbReference type="HOGENOM" id="CLU_504664_0_0_1"/>
<accession>T1K5L6</accession>
<reference evidence="2" key="2">
    <citation type="submission" date="2015-06" db="UniProtKB">
        <authorList>
            <consortium name="EnsemblMetazoa"/>
        </authorList>
    </citation>
    <scope>IDENTIFICATION</scope>
</reference>
<organism evidence="2 3">
    <name type="scientific">Tetranychus urticae</name>
    <name type="common">Two-spotted spider mite</name>
    <dbReference type="NCBI Taxonomy" id="32264"/>
    <lineage>
        <taxon>Eukaryota</taxon>
        <taxon>Metazoa</taxon>
        <taxon>Ecdysozoa</taxon>
        <taxon>Arthropoda</taxon>
        <taxon>Chelicerata</taxon>
        <taxon>Arachnida</taxon>
        <taxon>Acari</taxon>
        <taxon>Acariformes</taxon>
        <taxon>Trombidiformes</taxon>
        <taxon>Prostigmata</taxon>
        <taxon>Eleutherengona</taxon>
        <taxon>Raphignathae</taxon>
        <taxon>Tetranychoidea</taxon>
        <taxon>Tetranychidae</taxon>
        <taxon>Tetranychus</taxon>
    </lineage>
</organism>
<feature type="transmembrane region" description="Helical" evidence="1">
    <location>
        <begin position="49"/>
        <end position="69"/>
    </location>
</feature>
<dbReference type="AlphaFoldDB" id="T1K5L6"/>
<sequence>MDTLSDDGFIFTPSTSWQYRNNKLTESYRTRVSNSTAAWIRKQSPLERFFYVIVLLVLVCLFILIYFSYLHVNEDSNPLEAALIHDQNITNECHKKCDISNYPKQGVKKITTTNISIEKSTIKTSLCSLIGLNHLVTTKPLFNNTRDYYWFRPEPKLPENVNHNSNFDLKDTFSFQDLTKNWSMECAIKKGSFWCKIKFFWESCLKHVNENSMGSYDKLLQKLELKNAVNNLNIDKLLKALEENGQSNGLYYYKPLFVYPNNEKIFLVGRDNYPHYSEESLLNNNSKLFASKLNRLISSNNVTHQEMNEILALDNKLTKLKSLRKPNCSAENECYQYGYYQLHEYRNQFERANKPDYIIEYPNGYIKYLQKHLLKFNLKFYFLWINYKTNMVHINSSSLKSFTEFFGSPNDNSLTSSCRDMLKLPFGLVLLRRMIEMNSNDKLSDLNLSSIILNEITNSFDVSRLGGYKFNNGKLTQLISKLKENIKHLITKERIQFDEYLTALYDQLELTDNYFDNVQAIRKWLRKGYREGCILNLATV</sequence>
<keyword evidence="1" id="KW-1133">Transmembrane helix</keyword>